<protein>
    <recommendedName>
        <fullName evidence="5">DUF308 domain-containing protein</fullName>
    </recommendedName>
</protein>
<dbReference type="AlphaFoldDB" id="A0A1M6VXW6"/>
<feature type="transmembrane region" description="Helical" evidence="2">
    <location>
        <begin position="92"/>
        <end position="112"/>
    </location>
</feature>
<feature type="compositionally biased region" description="Basic and acidic residues" evidence="1">
    <location>
        <begin position="69"/>
        <end position="78"/>
    </location>
</feature>
<gene>
    <name evidence="3" type="ORF">SAMN05443637_113115</name>
</gene>
<dbReference type="EMBL" id="FRAP01000013">
    <property type="protein sequence ID" value="SHK86218.1"/>
    <property type="molecule type" value="Genomic_DNA"/>
</dbReference>
<feature type="transmembrane region" description="Helical" evidence="2">
    <location>
        <begin position="118"/>
        <end position="139"/>
    </location>
</feature>
<dbReference type="RefSeq" id="WP_073458205.1">
    <property type="nucleotide sequence ID" value="NZ_CALGVN010000040.1"/>
</dbReference>
<organism evidence="3 4">
    <name type="scientific">Pseudonocardia thermophila</name>
    <dbReference type="NCBI Taxonomy" id="1848"/>
    <lineage>
        <taxon>Bacteria</taxon>
        <taxon>Bacillati</taxon>
        <taxon>Actinomycetota</taxon>
        <taxon>Actinomycetes</taxon>
        <taxon>Pseudonocardiales</taxon>
        <taxon>Pseudonocardiaceae</taxon>
        <taxon>Pseudonocardia</taxon>
    </lineage>
</organism>
<proteinExistence type="predicted"/>
<evidence type="ECO:0000256" key="2">
    <source>
        <dbReference type="SAM" id="Phobius"/>
    </source>
</evidence>
<evidence type="ECO:0000256" key="1">
    <source>
        <dbReference type="SAM" id="MobiDB-lite"/>
    </source>
</evidence>
<evidence type="ECO:0008006" key="5">
    <source>
        <dbReference type="Google" id="ProtNLM"/>
    </source>
</evidence>
<dbReference type="OrthoDB" id="3579834at2"/>
<keyword evidence="2" id="KW-0472">Membrane</keyword>
<name>A0A1M6VXW6_PSETH</name>
<dbReference type="STRING" id="1848.SAMN05443637_113115"/>
<dbReference type="Proteomes" id="UP000184363">
    <property type="component" value="Unassembled WGS sequence"/>
</dbReference>
<sequence>MSGGSNQEGGRELGRDPVRDEFEAIVAQLKAQGPVPKWPAPPADPATQPHWVVGPDATTVPVPLTPARPWDDDQEHYIPPEPPPLPRIGPPAIVGAVLLMLGLLLVITPSWLGMSEVYGLPLGLISLAAGLGWLVLRLWPDSVSAVDRDDDPDNGAIV</sequence>
<keyword evidence="2" id="KW-1133">Transmembrane helix</keyword>
<feature type="region of interest" description="Disordered" evidence="1">
    <location>
        <begin position="63"/>
        <end position="84"/>
    </location>
</feature>
<accession>A0A1M6VXW6</accession>
<keyword evidence="4" id="KW-1185">Reference proteome</keyword>
<evidence type="ECO:0000313" key="4">
    <source>
        <dbReference type="Proteomes" id="UP000184363"/>
    </source>
</evidence>
<evidence type="ECO:0000313" key="3">
    <source>
        <dbReference type="EMBL" id="SHK86218.1"/>
    </source>
</evidence>
<keyword evidence="2" id="KW-0812">Transmembrane</keyword>
<reference evidence="3 4" key="1">
    <citation type="submission" date="2016-11" db="EMBL/GenBank/DDBJ databases">
        <authorList>
            <person name="Jaros S."/>
            <person name="Januszkiewicz K."/>
            <person name="Wedrychowicz H."/>
        </authorList>
    </citation>
    <scope>NUCLEOTIDE SEQUENCE [LARGE SCALE GENOMIC DNA]</scope>
    <source>
        <strain evidence="3 4">DSM 43832</strain>
    </source>
</reference>